<dbReference type="GO" id="GO:0008017">
    <property type="term" value="F:microtubule binding"/>
    <property type="evidence" value="ECO:0007669"/>
    <property type="project" value="TreeGrafter"/>
</dbReference>
<feature type="region of interest" description="Disordered" evidence="1">
    <location>
        <begin position="1"/>
        <end position="43"/>
    </location>
</feature>
<dbReference type="AlphaFoldDB" id="A0A093GJ28"/>
<name>A0A093GJ28_DRYPU</name>
<keyword evidence="3" id="KW-1185">Reference proteome</keyword>
<evidence type="ECO:0000313" key="3">
    <source>
        <dbReference type="Proteomes" id="UP000053875"/>
    </source>
</evidence>
<protein>
    <submittedName>
        <fullName evidence="2">HAUS augmin-like complex subunit 6</fullName>
    </submittedName>
</protein>
<dbReference type="Proteomes" id="UP000053875">
    <property type="component" value="Unassembled WGS sequence"/>
</dbReference>
<proteinExistence type="predicted"/>
<dbReference type="PANTHER" id="PTHR16151:SF2">
    <property type="entry name" value="HAUS AUGMIN-LIKE COMPLEX SUBUNIT 6"/>
    <property type="match status" value="1"/>
</dbReference>
<dbReference type="GO" id="GO:1990498">
    <property type="term" value="C:mitotic spindle microtubule"/>
    <property type="evidence" value="ECO:0007669"/>
    <property type="project" value="TreeGrafter"/>
</dbReference>
<feature type="non-terminal residue" evidence="2">
    <location>
        <position position="141"/>
    </location>
</feature>
<dbReference type="STRING" id="118200.A0A093GJ28"/>
<accession>A0A093GJ28</accession>
<dbReference type="PANTHER" id="PTHR16151">
    <property type="entry name" value="HAUS AUGMIN-LIKE COMPLEX SUBUNIT 6"/>
    <property type="match status" value="1"/>
</dbReference>
<dbReference type="GO" id="GO:0051225">
    <property type="term" value="P:spindle assembly"/>
    <property type="evidence" value="ECO:0007669"/>
    <property type="project" value="InterPro"/>
</dbReference>
<gene>
    <name evidence="2" type="ORF">N307_15270</name>
</gene>
<evidence type="ECO:0000313" key="2">
    <source>
        <dbReference type="EMBL" id="KFV69248.1"/>
    </source>
</evidence>
<dbReference type="EMBL" id="KL216351">
    <property type="protein sequence ID" value="KFV69248.1"/>
    <property type="molecule type" value="Genomic_DNA"/>
</dbReference>
<reference evidence="2 3" key="1">
    <citation type="submission" date="2014-04" db="EMBL/GenBank/DDBJ databases">
        <title>Genome evolution of avian class.</title>
        <authorList>
            <person name="Zhang G."/>
            <person name="Li C."/>
        </authorList>
    </citation>
    <scope>NUCLEOTIDE SEQUENCE [LARGE SCALE GENOMIC DNA]</scope>
    <source>
        <strain evidence="2">BGI_N307</strain>
    </source>
</reference>
<dbReference type="GO" id="GO:0070652">
    <property type="term" value="C:HAUS complex"/>
    <property type="evidence" value="ECO:0007669"/>
    <property type="project" value="InterPro"/>
</dbReference>
<feature type="non-terminal residue" evidence="2">
    <location>
        <position position="1"/>
    </location>
</feature>
<sequence length="141" mass="15537">SHIGTCKGQKMPVLPKTVKEESSTSEAQEDGGDHVIQTESPVKKDLLEKVRDELAEEVARTVMSDSPQRDEGKGMSFGDLINCLSSDPFLTRKQVPQTPALFTEMRSSWRKALQTEGLSEIELAPAEIMTEEAPMDNTAVM</sequence>
<dbReference type="InterPro" id="IPR026797">
    <property type="entry name" value="HAUS_6"/>
</dbReference>
<organism evidence="2 3">
    <name type="scientific">Dryobates pubescens</name>
    <name type="common">Downy woodpecker</name>
    <name type="synonym">Picoides pubescens</name>
    <dbReference type="NCBI Taxonomy" id="118200"/>
    <lineage>
        <taxon>Eukaryota</taxon>
        <taxon>Metazoa</taxon>
        <taxon>Chordata</taxon>
        <taxon>Craniata</taxon>
        <taxon>Vertebrata</taxon>
        <taxon>Euteleostomi</taxon>
        <taxon>Archelosauria</taxon>
        <taxon>Archosauria</taxon>
        <taxon>Dinosauria</taxon>
        <taxon>Saurischia</taxon>
        <taxon>Theropoda</taxon>
        <taxon>Coelurosauria</taxon>
        <taxon>Aves</taxon>
        <taxon>Neognathae</taxon>
        <taxon>Neoaves</taxon>
        <taxon>Telluraves</taxon>
        <taxon>Coraciimorphae</taxon>
        <taxon>Piciformes</taxon>
        <taxon>Picidae</taxon>
        <taxon>Dryobates</taxon>
    </lineage>
</organism>
<evidence type="ECO:0000256" key="1">
    <source>
        <dbReference type="SAM" id="MobiDB-lite"/>
    </source>
</evidence>